<comment type="caution">
    <text evidence="1">The sequence shown here is derived from an EMBL/GenBank/DDBJ whole genome shotgun (WGS) entry which is preliminary data.</text>
</comment>
<accession>A0ABT8SDH3</accession>
<sequence>MTVGRVDQARRALFLDVDGVLTSSRSELALGIPKDLSPGEVLKFDQVALGLVRRLCDVGQVGVVISSARRAAHNWTEFGRALDLPTIGQTPALGRRGVEIQAWLDMHPEIEQFAILDDMDEMLAIQRPHFVRTTYGDGLCFTTLRDLVEKFDLNVYDLLPQSDELPSAAAPAPRA</sequence>
<dbReference type="EMBL" id="JAUKVY010000027">
    <property type="protein sequence ID" value="MDO1536389.1"/>
    <property type="molecule type" value="Genomic_DNA"/>
</dbReference>
<proteinExistence type="predicted"/>
<organism evidence="1 2">
    <name type="scientific">Variovorax ginsengisoli</name>
    <dbReference type="NCBI Taxonomy" id="363844"/>
    <lineage>
        <taxon>Bacteria</taxon>
        <taxon>Pseudomonadati</taxon>
        <taxon>Pseudomonadota</taxon>
        <taxon>Betaproteobacteria</taxon>
        <taxon>Burkholderiales</taxon>
        <taxon>Comamonadaceae</taxon>
        <taxon>Variovorax</taxon>
    </lineage>
</organism>
<reference evidence="1" key="1">
    <citation type="submission" date="2023-06" db="EMBL/GenBank/DDBJ databases">
        <authorList>
            <person name="Jiang Y."/>
            <person name="Liu Q."/>
        </authorList>
    </citation>
    <scope>NUCLEOTIDE SEQUENCE</scope>
    <source>
        <strain evidence="1">CGMCC 1.12090</strain>
    </source>
</reference>
<evidence type="ECO:0000313" key="2">
    <source>
        <dbReference type="Proteomes" id="UP001169027"/>
    </source>
</evidence>
<protein>
    <submittedName>
        <fullName evidence="1">HAD domain-containing protein</fullName>
    </submittedName>
</protein>
<dbReference type="Proteomes" id="UP001169027">
    <property type="component" value="Unassembled WGS sequence"/>
</dbReference>
<gene>
    <name evidence="1" type="ORF">Q2T77_29300</name>
</gene>
<keyword evidence="2" id="KW-1185">Reference proteome</keyword>
<dbReference type="Pfam" id="PF18143">
    <property type="entry name" value="HAD_SAK_2"/>
    <property type="match status" value="1"/>
</dbReference>
<name>A0ABT8SDH3_9BURK</name>
<dbReference type="RefSeq" id="WP_301814423.1">
    <property type="nucleotide sequence ID" value="NZ_JAUJZH010000027.1"/>
</dbReference>
<evidence type="ECO:0000313" key="1">
    <source>
        <dbReference type="EMBL" id="MDO1536389.1"/>
    </source>
</evidence>